<dbReference type="EMBL" id="AP028914">
    <property type="protein sequence ID" value="BES95555.1"/>
    <property type="molecule type" value="Genomic_DNA"/>
</dbReference>
<dbReference type="Pfam" id="PF10218">
    <property type="entry name" value="SPRING1"/>
    <property type="match status" value="1"/>
</dbReference>
<sequence length="199" mass="22611">MPLALITRFVRRKAVLFTIFFCSLCYTIVSLMKDASFSSGDEIDSIKFRNFDSLIWHSDDDDATNASSKITTCRNSVQGMTHIVDDRGYLCSRFHLLPSGCCDKKDQGTVRYSCDTCKDNGCCSIFEYCVSCCMQPSKKELLQSMLRRVPDTFHVVFASITDHYELCMAKCRTSSLSVQHENSYRDPSAKHCYNDQMVG</sequence>
<evidence type="ECO:0000256" key="2">
    <source>
        <dbReference type="ARBA" id="ARBA00022692"/>
    </source>
</evidence>
<evidence type="ECO:0000256" key="4">
    <source>
        <dbReference type="ARBA" id="ARBA00023034"/>
    </source>
</evidence>
<keyword evidence="6" id="KW-0325">Glycoprotein</keyword>
<evidence type="ECO:0000256" key="8">
    <source>
        <dbReference type="ARBA" id="ARBA00023485"/>
    </source>
</evidence>
<keyword evidence="3" id="KW-1133">Transmembrane helix</keyword>
<dbReference type="PANTHER" id="PTHR13481">
    <property type="entry name" value="SREBP REGULATING GENE PROTEIN"/>
    <property type="match status" value="1"/>
</dbReference>
<keyword evidence="10" id="KW-1185">Reference proteome</keyword>
<evidence type="ECO:0000313" key="10">
    <source>
        <dbReference type="Proteomes" id="UP001307889"/>
    </source>
</evidence>
<evidence type="ECO:0000256" key="6">
    <source>
        <dbReference type="ARBA" id="ARBA00023180"/>
    </source>
</evidence>
<gene>
    <name evidence="9" type="ORF">NTJ_08366</name>
</gene>
<keyword evidence="2" id="KW-0812">Transmembrane</keyword>
<dbReference type="InterPro" id="IPR019352">
    <property type="entry name" value="SPRING1"/>
</dbReference>
<evidence type="ECO:0000313" key="9">
    <source>
        <dbReference type="EMBL" id="BES95555.1"/>
    </source>
</evidence>
<accession>A0ABN7ATP3</accession>
<proteinExistence type="inferred from homology"/>
<organism evidence="9 10">
    <name type="scientific">Nesidiocoris tenuis</name>
    <dbReference type="NCBI Taxonomy" id="355587"/>
    <lineage>
        <taxon>Eukaryota</taxon>
        <taxon>Metazoa</taxon>
        <taxon>Ecdysozoa</taxon>
        <taxon>Arthropoda</taxon>
        <taxon>Hexapoda</taxon>
        <taxon>Insecta</taxon>
        <taxon>Pterygota</taxon>
        <taxon>Neoptera</taxon>
        <taxon>Paraneoptera</taxon>
        <taxon>Hemiptera</taxon>
        <taxon>Heteroptera</taxon>
        <taxon>Panheteroptera</taxon>
        <taxon>Cimicomorpha</taxon>
        <taxon>Miridae</taxon>
        <taxon>Dicyphina</taxon>
        <taxon>Nesidiocoris</taxon>
    </lineage>
</organism>
<evidence type="ECO:0000256" key="3">
    <source>
        <dbReference type="ARBA" id="ARBA00022989"/>
    </source>
</evidence>
<keyword evidence="4" id="KW-0333">Golgi apparatus</keyword>
<keyword evidence="5" id="KW-0472">Membrane</keyword>
<protein>
    <recommendedName>
        <fullName evidence="8">SREBP regulating gene protein</fullName>
    </recommendedName>
</protein>
<evidence type="ECO:0000256" key="5">
    <source>
        <dbReference type="ARBA" id="ARBA00023136"/>
    </source>
</evidence>
<dbReference type="Proteomes" id="UP001307889">
    <property type="component" value="Chromosome 6"/>
</dbReference>
<evidence type="ECO:0000256" key="7">
    <source>
        <dbReference type="ARBA" id="ARBA00023461"/>
    </source>
</evidence>
<comment type="subcellular location">
    <subcellularLocation>
        <location evidence="1">Golgi apparatus membrane</location>
        <topology evidence="1">Single-pass membrane protein</topology>
    </subcellularLocation>
</comment>
<comment type="similarity">
    <text evidence="7">Belongs to the SPRING family.</text>
</comment>
<evidence type="ECO:0000256" key="1">
    <source>
        <dbReference type="ARBA" id="ARBA00004194"/>
    </source>
</evidence>
<dbReference type="PANTHER" id="PTHR13481:SF0">
    <property type="entry name" value="SREBP REGULATING GENE PROTEIN"/>
    <property type="match status" value="1"/>
</dbReference>
<reference evidence="9 10" key="1">
    <citation type="submission" date="2023-09" db="EMBL/GenBank/DDBJ databases">
        <title>Nesidiocoris tenuis whole genome shotgun sequence.</title>
        <authorList>
            <person name="Shibata T."/>
            <person name="Shimoda M."/>
            <person name="Kobayashi T."/>
            <person name="Uehara T."/>
        </authorList>
    </citation>
    <scope>NUCLEOTIDE SEQUENCE [LARGE SCALE GENOMIC DNA]</scope>
    <source>
        <strain evidence="9 10">Japan</strain>
    </source>
</reference>
<name>A0ABN7ATP3_9HEMI</name>